<dbReference type="Pfam" id="PF01954">
    <property type="entry name" value="AF2212-like"/>
    <property type="match status" value="1"/>
</dbReference>
<sequence>MVRTIRARFSHGVIEPLEKVEMPEGKEVTITISETLTKEFIHEEEQRDKEWGNLAMSSFANDLDNEKAERYYEIKREQEMEGISEAAERGKKDKIRTTECPKPLRWAVGWFIQTV</sequence>
<reference evidence="1" key="1">
    <citation type="journal article" date="2006" name="Nature">
        <title>Deciphering the evolution and metabolism of an anammox bacterium from a community genome.</title>
        <authorList>
            <person name="Strous M."/>
            <person name="Pelletier E."/>
            <person name="Mangenot S."/>
            <person name="Rattei T."/>
            <person name="Lehner A."/>
            <person name="Taylor M.W."/>
            <person name="Horn M."/>
            <person name="Daims H."/>
            <person name="Bartol-Mavel D."/>
            <person name="Wincker P."/>
            <person name="Barbe V."/>
            <person name="Fonknechten N."/>
            <person name="Vallenet D."/>
            <person name="Segurens B."/>
            <person name="Schenowitz-Truong C."/>
            <person name="Medigue C."/>
            <person name="Collingro A."/>
            <person name="Snel B."/>
            <person name="Dutilh B.E."/>
            <person name="OpDenCamp H.J.M."/>
            <person name="vanDerDrift C."/>
            <person name="Cirpus I."/>
            <person name="vanDePas-Schoonen K.T."/>
            <person name="Harhangi H.R."/>
            <person name="vanNiftrik L."/>
            <person name="Schmid M."/>
            <person name="Keltjens J."/>
            <person name="vanDeVossenberg J."/>
            <person name="Kartal B."/>
            <person name="Meier H."/>
            <person name="Frishman D."/>
            <person name="Huynen M.A."/>
            <person name="Mewes H."/>
            <person name="Weissenbach J."/>
            <person name="Jetten M.S.M."/>
            <person name="Wagner M."/>
            <person name="LePaslier D."/>
        </authorList>
    </citation>
    <scope>NUCLEOTIDE SEQUENCE</scope>
</reference>
<dbReference type="InterPro" id="IPR008203">
    <property type="entry name" value="AF2212-like"/>
</dbReference>
<dbReference type="EMBL" id="CT573071">
    <property type="protein sequence ID" value="CAJ75160.1"/>
    <property type="molecule type" value="Genomic_DNA"/>
</dbReference>
<name>Q1Q564_KUEST</name>
<evidence type="ECO:0000313" key="1">
    <source>
        <dbReference type="EMBL" id="CAJ75160.1"/>
    </source>
</evidence>
<organism evidence="1">
    <name type="scientific">Kuenenia stuttgartiensis</name>
    <dbReference type="NCBI Taxonomy" id="174633"/>
    <lineage>
        <taxon>Bacteria</taxon>
        <taxon>Pseudomonadati</taxon>
        <taxon>Planctomycetota</taxon>
        <taxon>Candidatus Brocadiia</taxon>
        <taxon>Candidatus Brocadiales</taxon>
        <taxon>Candidatus Brocadiaceae</taxon>
        <taxon>Candidatus Kuenenia</taxon>
    </lineage>
</organism>
<dbReference type="InterPro" id="IPR024069">
    <property type="entry name" value="AF2212-like_dom_sf"/>
</dbReference>
<protein>
    <recommendedName>
        <fullName evidence="2">DUF104 domain-containing protein</fullName>
    </recommendedName>
</protein>
<reference evidence="1" key="2">
    <citation type="submission" date="2006-01" db="EMBL/GenBank/DDBJ databases">
        <authorList>
            <person name="Genoscope"/>
        </authorList>
    </citation>
    <scope>NUCLEOTIDE SEQUENCE</scope>
</reference>
<proteinExistence type="predicted"/>
<dbReference type="AlphaFoldDB" id="Q1Q564"/>
<evidence type="ECO:0008006" key="2">
    <source>
        <dbReference type="Google" id="ProtNLM"/>
    </source>
</evidence>
<dbReference type="RefSeq" id="WP_169704429.1">
    <property type="nucleotide sequence ID" value="NZ_OCTL01000150.1"/>
</dbReference>
<gene>
    <name evidence="1" type="ORF">kuste4398</name>
</gene>
<accession>Q1Q564</accession>
<dbReference type="Gene3D" id="4.10.1150.10">
    <property type="entry name" value="AF2212/PG0164-like"/>
    <property type="match status" value="1"/>
</dbReference>
<dbReference type="SUPFAM" id="SSF141694">
    <property type="entry name" value="AF2212/PG0164-like"/>
    <property type="match status" value="1"/>
</dbReference>